<dbReference type="GO" id="GO:0006438">
    <property type="term" value="P:valyl-tRNA aminoacylation"/>
    <property type="evidence" value="ECO:0007669"/>
    <property type="project" value="InterPro"/>
</dbReference>
<keyword evidence="4 10" id="KW-0547">Nucleotide-binding</keyword>
<dbReference type="EC" id="6.1.1.9" evidence="1"/>
<evidence type="ECO:0000256" key="11">
    <source>
        <dbReference type="SAM" id="Phobius"/>
    </source>
</evidence>
<dbReference type="Gene3D" id="3.90.740.10">
    <property type="entry name" value="Valyl/Leucyl/Isoleucyl-tRNA synthetase, editing domain"/>
    <property type="match status" value="1"/>
</dbReference>
<dbReference type="EMBL" id="CP157897">
    <property type="protein sequence ID" value="XBT18808.1"/>
    <property type="molecule type" value="Genomic_DNA"/>
</dbReference>
<dbReference type="InterPro" id="IPR009008">
    <property type="entry name" value="Val/Leu/Ile-tRNA-synth_edit"/>
</dbReference>
<dbReference type="PROSITE" id="PS00178">
    <property type="entry name" value="AA_TRNA_LIGASE_I"/>
    <property type="match status" value="1"/>
</dbReference>
<organism evidence="14">
    <name type="scientific">Candidatus Shikimatogenerans sp. AspAUS03</name>
    <dbReference type="NCBI Taxonomy" id="3158563"/>
    <lineage>
        <taxon>Bacteria</taxon>
        <taxon>Pseudomonadati</taxon>
        <taxon>Bacteroidota</taxon>
        <taxon>Flavobacteriia</taxon>
        <taxon>Flavobacteriales</taxon>
        <taxon>Candidatus Shikimatogenerans</taxon>
    </lineage>
</organism>
<dbReference type="InterPro" id="IPR013155">
    <property type="entry name" value="M/V/L/I-tRNA-synth_anticd-bd"/>
</dbReference>
<feature type="domain" description="Methionyl/Valyl/Leucyl/Isoleucyl-tRNA synthetase anticodon-binding" evidence="13">
    <location>
        <begin position="575"/>
        <end position="716"/>
    </location>
</feature>
<keyword evidence="7 10" id="KW-0030">Aminoacyl-tRNA synthetase</keyword>
<dbReference type="SUPFAM" id="SSF47323">
    <property type="entry name" value="Anticodon-binding domain of a subclass of class I aminoacyl-tRNA synthetases"/>
    <property type="match status" value="1"/>
</dbReference>
<evidence type="ECO:0000313" key="14">
    <source>
        <dbReference type="EMBL" id="XBT18808.1"/>
    </source>
</evidence>
<keyword evidence="11" id="KW-0812">Transmembrane</keyword>
<feature type="transmembrane region" description="Helical" evidence="11">
    <location>
        <begin position="593"/>
        <end position="613"/>
    </location>
</feature>
<comment type="similarity">
    <text evidence="10">Belongs to the class-I aminoacyl-tRNA synthetase family.</text>
</comment>
<dbReference type="InterPro" id="IPR009080">
    <property type="entry name" value="tRNAsynth_Ia_anticodon-bd"/>
</dbReference>
<dbReference type="Gene3D" id="1.10.730.10">
    <property type="entry name" value="Isoleucyl-tRNA Synthetase, Domain 1"/>
    <property type="match status" value="1"/>
</dbReference>
<feature type="domain" description="Aminoacyl-tRNA synthetase class Ia" evidence="12">
    <location>
        <begin position="12"/>
        <end position="401"/>
    </location>
</feature>
<dbReference type="GO" id="GO:0002161">
    <property type="term" value="F:aminoacyl-tRNA deacylase activity"/>
    <property type="evidence" value="ECO:0007669"/>
    <property type="project" value="InterPro"/>
</dbReference>
<dbReference type="PANTHER" id="PTHR11946:SF93">
    <property type="entry name" value="VALINE--TRNA LIGASE, CHLOROPLASTIC_MITOCHONDRIAL 2"/>
    <property type="match status" value="1"/>
</dbReference>
<dbReference type="Gene3D" id="3.40.50.620">
    <property type="entry name" value="HUPs"/>
    <property type="match status" value="3"/>
</dbReference>
<evidence type="ECO:0000256" key="1">
    <source>
        <dbReference type="ARBA" id="ARBA00013169"/>
    </source>
</evidence>
<dbReference type="AlphaFoldDB" id="A0AAU7QSM3"/>
<evidence type="ECO:0000256" key="5">
    <source>
        <dbReference type="ARBA" id="ARBA00022840"/>
    </source>
</evidence>
<evidence type="ECO:0000256" key="6">
    <source>
        <dbReference type="ARBA" id="ARBA00022917"/>
    </source>
</evidence>
<reference evidence="14" key="1">
    <citation type="submission" date="2024-06" db="EMBL/GenBank/DDBJ databases">
        <title>Diversity, functionality, and evolutionary history of bacterial symbionts in false click beetles (Coleoptera, Throscidae).</title>
        <authorList>
            <person name="Wierz J.C."/>
            <person name="Malm H."/>
            <person name="Kaltenpoth M."/>
            <person name="Engl T."/>
        </authorList>
    </citation>
    <scope>NUCLEOTIDE SEQUENCE</scope>
    <source>
        <strain evidence="14">AspAUS03</strain>
    </source>
</reference>
<dbReference type="GO" id="GO:0005829">
    <property type="term" value="C:cytosol"/>
    <property type="evidence" value="ECO:0007669"/>
    <property type="project" value="TreeGrafter"/>
</dbReference>
<dbReference type="InterPro" id="IPR002300">
    <property type="entry name" value="aa-tRNA-synth_Ia"/>
</dbReference>
<evidence type="ECO:0000259" key="12">
    <source>
        <dbReference type="Pfam" id="PF00133"/>
    </source>
</evidence>
<dbReference type="Pfam" id="PF00133">
    <property type="entry name" value="tRNA-synt_1"/>
    <property type="match status" value="2"/>
</dbReference>
<evidence type="ECO:0000256" key="8">
    <source>
        <dbReference type="ARBA" id="ARBA00029936"/>
    </source>
</evidence>
<name>A0AAU7QSM3_9FLAO</name>
<dbReference type="Pfam" id="PF08264">
    <property type="entry name" value="Anticodon_1"/>
    <property type="match status" value="1"/>
</dbReference>
<evidence type="ECO:0000256" key="9">
    <source>
        <dbReference type="ARBA" id="ARBA00047552"/>
    </source>
</evidence>
<keyword evidence="3 10" id="KW-0436">Ligase</keyword>
<feature type="domain" description="Aminoacyl-tRNA synthetase class Ia" evidence="12">
    <location>
        <begin position="407"/>
        <end position="528"/>
    </location>
</feature>
<protein>
    <recommendedName>
        <fullName evidence="1">valine--tRNA ligase</fullName>
        <ecNumber evidence="1">6.1.1.9</ecNumber>
    </recommendedName>
    <alternativeName>
        <fullName evidence="8">Valyl-tRNA synthetase</fullName>
    </alternativeName>
</protein>
<evidence type="ECO:0000259" key="13">
    <source>
        <dbReference type="Pfam" id="PF08264"/>
    </source>
</evidence>
<dbReference type="InterPro" id="IPR002303">
    <property type="entry name" value="Valyl-tRNA_ligase"/>
</dbReference>
<keyword evidence="5 10" id="KW-0067">ATP-binding</keyword>
<dbReference type="GO" id="GO:0005524">
    <property type="term" value="F:ATP binding"/>
    <property type="evidence" value="ECO:0007669"/>
    <property type="project" value="UniProtKB-KW"/>
</dbReference>
<keyword evidence="11" id="KW-0472">Membrane</keyword>
<feature type="transmembrane region" description="Helical" evidence="11">
    <location>
        <begin position="446"/>
        <end position="468"/>
    </location>
</feature>
<evidence type="ECO:0000256" key="3">
    <source>
        <dbReference type="ARBA" id="ARBA00022598"/>
    </source>
</evidence>
<dbReference type="InterPro" id="IPR014729">
    <property type="entry name" value="Rossmann-like_a/b/a_fold"/>
</dbReference>
<comment type="catalytic activity">
    <reaction evidence="9">
        <text>tRNA(Val) + L-valine + ATP = L-valyl-tRNA(Val) + AMP + diphosphate</text>
        <dbReference type="Rhea" id="RHEA:10704"/>
        <dbReference type="Rhea" id="RHEA-COMP:9672"/>
        <dbReference type="Rhea" id="RHEA-COMP:9708"/>
        <dbReference type="ChEBI" id="CHEBI:30616"/>
        <dbReference type="ChEBI" id="CHEBI:33019"/>
        <dbReference type="ChEBI" id="CHEBI:57762"/>
        <dbReference type="ChEBI" id="CHEBI:78442"/>
        <dbReference type="ChEBI" id="CHEBI:78537"/>
        <dbReference type="ChEBI" id="CHEBI:456215"/>
        <dbReference type="EC" id="6.1.1.9"/>
    </reaction>
</comment>
<gene>
    <name evidence="14" type="ORF">ABPD24_00615</name>
</gene>
<keyword evidence="2" id="KW-0963">Cytoplasm</keyword>
<evidence type="ECO:0000256" key="7">
    <source>
        <dbReference type="ARBA" id="ARBA00023146"/>
    </source>
</evidence>
<evidence type="ECO:0000256" key="10">
    <source>
        <dbReference type="RuleBase" id="RU363035"/>
    </source>
</evidence>
<keyword evidence="6 10" id="KW-0648">Protein biosynthesis</keyword>
<proteinExistence type="inferred from homology"/>
<dbReference type="InterPro" id="IPR001412">
    <property type="entry name" value="aa-tRNA-synth_I_CS"/>
</dbReference>
<dbReference type="GO" id="GO:0004832">
    <property type="term" value="F:valine-tRNA ligase activity"/>
    <property type="evidence" value="ECO:0007669"/>
    <property type="project" value="UniProtKB-EC"/>
</dbReference>
<dbReference type="PANTHER" id="PTHR11946">
    <property type="entry name" value="VALYL-TRNA SYNTHETASES"/>
    <property type="match status" value="1"/>
</dbReference>
<keyword evidence="11" id="KW-1133">Transmembrane helix</keyword>
<dbReference type="SUPFAM" id="SSF50677">
    <property type="entry name" value="ValRS/IleRS/LeuRS editing domain"/>
    <property type="match status" value="1"/>
</dbReference>
<dbReference type="PRINTS" id="PR00986">
    <property type="entry name" value="TRNASYNTHVAL"/>
</dbReference>
<evidence type="ECO:0000256" key="4">
    <source>
        <dbReference type="ARBA" id="ARBA00022741"/>
    </source>
</evidence>
<feature type="transmembrane region" description="Helical" evidence="11">
    <location>
        <begin position="633"/>
        <end position="657"/>
    </location>
</feature>
<evidence type="ECO:0000256" key="2">
    <source>
        <dbReference type="ARBA" id="ARBA00022490"/>
    </source>
</evidence>
<sequence>MKFLFSLKEKEIFNIWKRLNIYFLKKKYKNKNKIYSVTIPPPNITGNLHIGHVLNVVLQDILVRYKIMLNYNVSWIIGTDHASIATESKIRSIYKSKNKKYILNKIKEWSKKYQNIIIKQLINLGCLFNYKNIEFTLNNKFKLSIKKIFKIFLKKKYIYKKYKFINWDYNLNTSLSKEEIKKKRILGYMYYIKYRLYNSNIYIVIATSKPETLFGDIFLCINDNNKYYNFLKNKKIYIPIINKIIKIIINKYVKNNFGTNIMRITPYYDKNDYKISKNYNYKIIKLITKNGVFNKNSYFLKNYYILNGKKKIINNLLYINKIISIKLYNYNIYYSDKYNYLIYKILSLQLFLNLKKMSKKVLYIINTIQIYPKNYKIEILKWLNNIKDWNISRNLIWGHKIYNNINNKKYKILDTWFSSCLWPSIIFNGINKPFNKRFKKYYPLDILFTGKDILFCWIVRMLILNIFLTKKSPFKKIFFTGLIKNKNNIKISKSLNNYISLNKIIKKYNIDIIRLGVIINYNYNKDIIINNIFFLKSKKFIKKIKNIYKYFLVLKFRKNKININYDLKIINIFYNIFNKLIYKNYCYIKKNNIIKSINLIFHYFKFYFCNYFIEYVKKINYKFNINYILYKYFYIFYKIFLQLLHPYIPFITDYIYIKIRKHLYKLKYKKKYLLKYKMKILINNIYPIIKYIKNSDQLILIKIIQKINILKIKYKFNKFDFIFYKKNKYIKLLKCFFKVNMIKYKFYKYNVNYIIPFFIKNIYFLLSVKKKINYNLSYDINYIKKYIFYLNNKINNKFYLLNVPSQKIKCEKDKIKRLKQKLFFLKKL</sequence>
<accession>A0AAU7QSM3</accession>
<dbReference type="SUPFAM" id="SSF52374">
    <property type="entry name" value="Nucleotidylyl transferase"/>
    <property type="match status" value="1"/>
</dbReference>